<sequence>MGRKSSISFEAKLAAVKSYLAGNHSVARLALELGVGTSTIIRWLNSYRAQGENGLKPAIKNNRYSKEFKLKLVELYLLGKGSYRELAFKYGLRNESQLVNWVSKYNSHIELEDYIPHPEVHMTSRRKATPEEKKQVVIYFLDHKRNYAETAAHFGYSYGQVYSWVKKYLAGGSDALLDRRGKRKQDEELTDLERAERKIKNLEERLEASEKENILLKKLQDLERMMMLEDQKHK</sequence>
<dbReference type="InterPro" id="IPR036388">
    <property type="entry name" value="WH-like_DNA-bd_sf"/>
</dbReference>
<feature type="domain" description="Insertion element IS150 protein InsJ-like helix-turn-helix" evidence="3">
    <location>
        <begin position="12"/>
        <end position="60"/>
    </location>
</feature>
<dbReference type="EMBL" id="VUMX01000068">
    <property type="protein sequence ID" value="MST87982.1"/>
    <property type="molecule type" value="Genomic_DNA"/>
</dbReference>
<evidence type="ECO:0000256" key="1">
    <source>
        <dbReference type="ARBA" id="ARBA00038232"/>
    </source>
</evidence>
<evidence type="ECO:0000313" key="5">
    <source>
        <dbReference type="Proteomes" id="UP000438120"/>
    </source>
</evidence>
<reference evidence="4 5" key="1">
    <citation type="submission" date="2019-08" db="EMBL/GenBank/DDBJ databases">
        <title>In-depth cultivation of the pig gut microbiome towards novel bacterial diversity and tailored functional studies.</title>
        <authorList>
            <person name="Wylensek D."/>
            <person name="Hitch T.C.A."/>
            <person name="Clavel T."/>
        </authorList>
    </citation>
    <scope>NUCLEOTIDE SEQUENCE [LARGE SCALE GENOMIC DNA]</scope>
    <source>
        <strain evidence="4 5">Bifido-178-WT-2B</strain>
    </source>
</reference>
<proteinExistence type="inferred from homology"/>
<keyword evidence="5" id="KW-1185">Reference proteome</keyword>
<dbReference type="Gene3D" id="1.10.10.10">
    <property type="entry name" value="Winged helix-like DNA-binding domain superfamily/Winged helix DNA-binding domain"/>
    <property type="match status" value="3"/>
</dbReference>
<dbReference type="PANTHER" id="PTHR33795:SF1">
    <property type="entry name" value="INSERTION ELEMENT IS150 PROTEIN INSJ"/>
    <property type="match status" value="1"/>
</dbReference>
<dbReference type="InterPro" id="IPR052057">
    <property type="entry name" value="IS150/IS1296_orfA-like"/>
</dbReference>
<dbReference type="InterPro" id="IPR010921">
    <property type="entry name" value="Trp_repressor/repl_initiator"/>
</dbReference>
<feature type="coiled-coil region" evidence="2">
    <location>
        <begin position="182"/>
        <end position="219"/>
    </location>
</feature>
<dbReference type="OrthoDB" id="9797531at2"/>
<feature type="domain" description="Insertion element IS150 protein InsJ-like helix-turn-helix" evidence="3">
    <location>
        <begin position="132"/>
        <end position="184"/>
    </location>
</feature>
<dbReference type="InterPro" id="IPR055247">
    <property type="entry name" value="InsJ-like_HTH"/>
</dbReference>
<protein>
    <submittedName>
        <fullName evidence="4">Transposase</fullName>
    </submittedName>
</protein>
<evidence type="ECO:0000256" key="2">
    <source>
        <dbReference type="SAM" id="Coils"/>
    </source>
</evidence>
<gene>
    <name evidence="4" type="ORF">FYJ62_10470</name>
</gene>
<dbReference type="PANTHER" id="PTHR33795">
    <property type="entry name" value="INSERTION ELEMENT IS150 PROTEIN INSJ"/>
    <property type="match status" value="1"/>
</dbReference>
<dbReference type="RefSeq" id="WP_154549570.1">
    <property type="nucleotide sequence ID" value="NZ_VUMX01000068.1"/>
</dbReference>
<keyword evidence="2" id="KW-0175">Coiled coil</keyword>
<dbReference type="AlphaFoldDB" id="A0A6A8MGY0"/>
<name>A0A6A8MGY0_9LACO</name>
<dbReference type="GO" id="GO:0043565">
    <property type="term" value="F:sequence-specific DNA binding"/>
    <property type="evidence" value="ECO:0007669"/>
    <property type="project" value="InterPro"/>
</dbReference>
<dbReference type="Proteomes" id="UP000438120">
    <property type="component" value="Unassembled WGS sequence"/>
</dbReference>
<evidence type="ECO:0000313" key="4">
    <source>
        <dbReference type="EMBL" id="MST87982.1"/>
    </source>
</evidence>
<evidence type="ECO:0000259" key="3">
    <source>
        <dbReference type="Pfam" id="PF13518"/>
    </source>
</evidence>
<dbReference type="Pfam" id="PF13518">
    <property type="entry name" value="HTH_28"/>
    <property type="match status" value="2"/>
</dbReference>
<comment type="caution">
    <text evidence="4">The sequence shown here is derived from an EMBL/GenBank/DDBJ whole genome shotgun (WGS) entry which is preliminary data.</text>
</comment>
<dbReference type="SUPFAM" id="SSF48295">
    <property type="entry name" value="TrpR-like"/>
    <property type="match status" value="3"/>
</dbReference>
<comment type="similarity">
    <text evidence="1">Belongs to the IS150/IS1296 orfA family.</text>
</comment>
<organism evidence="4 5">
    <name type="scientific">Lactobacillus porci</name>
    <dbReference type="NCBI Taxonomy" id="2012477"/>
    <lineage>
        <taxon>Bacteria</taxon>
        <taxon>Bacillati</taxon>
        <taxon>Bacillota</taxon>
        <taxon>Bacilli</taxon>
        <taxon>Lactobacillales</taxon>
        <taxon>Lactobacillaceae</taxon>
        <taxon>Lactobacillus</taxon>
    </lineage>
</organism>
<accession>A0A6A8MGY0</accession>